<sequence length="451" mass="51660">MKIYTLFMNNHLGFKKSDNITESKDIKKSSPIENFHEIINQYLLKEKETSNIKYRKELLKMVNEYIIKTDDGSYTINSPDFDGKVESMHNSNGAITESFEKFVKPFKHSYIQNNLIENGSDLESFHNFHNFSYEKDIAILDICSGLGYNSSAIIEEFLKNKGDNGVLSIDMVEISIETLAMGLLIPSPIKSHNFIKKAIESKLIDEDFAKLEIENSKIPENVDINIFCEDARKTVKNLKDNTYDAIFLDPYSPAMAPELCTVEFFEELKRIIKDNGIIATYTLAAGVRFAFVEAGFYIGEGPVFGRKSGGTIASLDINNISKNIPINDERTIALSDAGIPFRDPNLDFDSEKILENRNKERSLARHNYKISSAVQTPIFFGEDVSDEKLKRRILRNFNKVNIPDLKSKEAIYIIETQQYHDKKPTINFNSKDRIIKMNKRLLKVVNNEFYK</sequence>
<proteinExistence type="predicted"/>
<accession>A0ACA8R5Y2</accession>
<organism evidence="1 2">
    <name type="scientific">Methanobrevibacter arboriphilus</name>
    <dbReference type="NCBI Taxonomy" id="39441"/>
    <lineage>
        <taxon>Archaea</taxon>
        <taxon>Methanobacteriati</taxon>
        <taxon>Methanobacteriota</taxon>
        <taxon>Methanomada group</taxon>
        <taxon>Methanobacteria</taxon>
        <taxon>Methanobacteriales</taxon>
        <taxon>Methanobacteriaceae</taxon>
        <taxon>Methanobrevibacter</taxon>
    </lineage>
</organism>
<dbReference type="EMBL" id="AP019779">
    <property type="protein sequence ID" value="BBL62974.1"/>
    <property type="molecule type" value="Genomic_DNA"/>
</dbReference>
<reference evidence="1" key="1">
    <citation type="submission" date="2019-06" db="EMBL/GenBank/DDBJ databases">
        <title>Complete genome sequence of Methanobrevibacter arboriphilus strain SA.</title>
        <authorList>
            <person name="Asakawa S."/>
        </authorList>
    </citation>
    <scope>NUCLEOTIDE SEQUENCE</scope>
    <source>
        <strain evidence="1">SA</strain>
    </source>
</reference>
<keyword evidence="2" id="KW-1185">Reference proteome</keyword>
<evidence type="ECO:0000313" key="1">
    <source>
        <dbReference type="EMBL" id="BBL62974.1"/>
    </source>
</evidence>
<dbReference type="Proteomes" id="UP000825015">
    <property type="component" value="Chromosome"/>
</dbReference>
<evidence type="ECO:0000313" key="2">
    <source>
        <dbReference type="Proteomes" id="UP000825015"/>
    </source>
</evidence>
<protein>
    <submittedName>
        <fullName evidence="1">Uncharacterized protein</fullName>
    </submittedName>
</protein>
<gene>
    <name evidence="1" type="ORF">MarbSA_20140</name>
</gene>
<name>A0ACA8R5Y2_METAZ</name>